<reference evidence="1 2" key="1">
    <citation type="submission" date="2015-07" db="EMBL/GenBank/DDBJ databases">
        <authorList>
            <person name="Cajimat M.N.B."/>
            <person name="Milazzo M.L."/>
            <person name="Fulhorst C.F."/>
        </authorList>
    </citation>
    <scope>NUCLEOTIDE SEQUENCE [LARGE SCALE GENOMIC DNA]</scope>
    <source>
        <strain evidence="1">Single colony</strain>
    </source>
</reference>
<feature type="non-terminal residue" evidence="1">
    <location>
        <position position="271"/>
    </location>
</feature>
<accession>A0A0K3CK62</accession>
<sequence>MSHPPSYRNNLVACLGGLMNSINSKDDHASFIGTAPVDAFRDSVREVVSETWWNSNLGDATDRPRAKALKDRLISDDRKFGATIYHTVLDLGREEEETMHILGKVYGALLQSIAMKNHVLEAPAGFAFINGGPMSTYTRYLLLPIAAIVDILTHDHLTHATQSSGRARAFCRGVEAVLPEDKWDVLSGAAVSAIRERLQEDHVQVAASLPAKGATPKDVFTALLGTVMCELIPPNSEGNDVELGKVYGALLKSLAFPSDAVHAPGGFSYHN</sequence>
<dbReference type="EMBL" id="CWKI01000010">
    <property type="protein sequence ID" value="CTR09323.1"/>
    <property type="molecule type" value="Genomic_DNA"/>
</dbReference>
<evidence type="ECO:0000313" key="1">
    <source>
        <dbReference type="EMBL" id="CTR09323.1"/>
    </source>
</evidence>
<dbReference type="AlphaFoldDB" id="A0A0K3CK62"/>
<dbReference type="Proteomes" id="UP000199069">
    <property type="component" value="Unassembled WGS sequence"/>
</dbReference>
<gene>
    <name evidence="1" type="primary">FGENESH: predicted gene_10.21</name>
    <name evidence="1" type="ORF">BN2166_0051840</name>
</gene>
<organism evidence="1 2">
    <name type="scientific">Rhodotorula toruloides</name>
    <name type="common">Yeast</name>
    <name type="synonym">Rhodosporidium toruloides</name>
    <dbReference type="NCBI Taxonomy" id="5286"/>
    <lineage>
        <taxon>Eukaryota</taxon>
        <taxon>Fungi</taxon>
        <taxon>Dikarya</taxon>
        <taxon>Basidiomycota</taxon>
        <taxon>Pucciniomycotina</taxon>
        <taxon>Microbotryomycetes</taxon>
        <taxon>Sporidiobolales</taxon>
        <taxon>Sporidiobolaceae</taxon>
        <taxon>Rhodotorula</taxon>
    </lineage>
</organism>
<keyword evidence="2" id="KW-1185">Reference proteome</keyword>
<protein>
    <submittedName>
        <fullName evidence="1">FGENESH: predicted gene_10.21 protein</fullName>
    </submittedName>
</protein>
<proteinExistence type="predicted"/>
<name>A0A0K3CK62_RHOTO</name>
<evidence type="ECO:0000313" key="2">
    <source>
        <dbReference type="Proteomes" id="UP000199069"/>
    </source>
</evidence>